<protein>
    <submittedName>
        <fullName evidence="2">Uncharacterized protein</fullName>
    </submittedName>
</protein>
<dbReference type="AlphaFoldDB" id="A0AAP0L599"/>
<comment type="caution">
    <text evidence="2">The sequence shown here is derived from an EMBL/GenBank/DDBJ whole genome shotgun (WGS) entry which is preliminary data.</text>
</comment>
<keyword evidence="3" id="KW-1185">Reference proteome</keyword>
<organism evidence="2 3">
    <name type="scientific">Stephania cephalantha</name>
    <dbReference type="NCBI Taxonomy" id="152367"/>
    <lineage>
        <taxon>Eukaryota</taxon>
        <taxon>Viridiplantae</taxon>
        <taxon>Streptophyta</taxon>
        <taxon>Embryophyta</taxon>
        <taxon>Tracheophyta</taxon>
        <taxon>Spermatophyta</taxon>
        <taxon>Magnoliopsida</taxon>
        <taxon>Ranunculales</taxon>
        <taxon>Menispermaceae</taxon>
        <taxon>Menispermoideae</taxon>
        <taxon>Cissampelideae</taxon>
        <taxon>Stephania</taxon>
    </lineage>
</organism>
<feature type="compositionally biased region" description="Polar residues" evidence="1">
    <location>
        <begin position="11"/>
        <end position="22"/>
    </location>
</feature>
<dbReference type="PANTHER" id="PTHR34190">
    <property type="entry name" value="EXPRESSED PROTEIN"/>
    <property type="match status" value="1"/>
</dbReference>
<name>A0AAP0L599_9MAGN</name>
<reference evidence="2 3" key="1">
    <citation type="submission" date="2024-01" db="EMBL/GenBank/DDBJ databases">
        <title>Genome assemblies of Stephania.</title>
        <authorList>
            <person name="Yang L."/>
        </authorList>
    </citation>
    <scope>NUCLEOTIDE SEQUENCE [LARGE SCALE GENOMIC DNA]</scope>
    <source>
        <strain evidence="2">JXDWG</strain>
        <tissue evidence="2">Leaf</tissue>
    </source>
</reference>
<proteinExistence type="predicted"/>
<dbReference type="EMBL" id="JBBNAG010000001">
    <property type="protein sequence ID" value="KAK9164832.1"/>
    <property type="molecule type" value="Genomic_DNA"/>
</dbReference>
<sequence>MQLSAMEAKQNKSQRYSCSPESVGSKLDDDKRHKPLSSALQEVQFKGTLMERVAMQENRVLQLSLEMEEDYLSRSSSSTARLQENIKQGVPAKQDNDVRTLEKQDQVTYQKTGSRMSKMIQAMVNLICRTIVRRQVKKEVNNQGVELKLTCKSA</sequence>
<feature type="region of interest" description="Disordered" evidence="1">
    <location>
        <begin position="1"/>
        <end position="37"/>
    </location>
</feature>
<evidence type="ECO:0000256" key="1">
    <source>
        <dbReference type="SAM" id="MobiDB-lite"/>
    </source>
</evidence>
<dbReference type="Proteomes" id="UP001419268">
    <property type="component" value="Unassembled WGS sequence"/>
</dbReference>
<accession>A0AAP0L599</accession>
<evidence type="ECO:0000313" key="3">
    <source>
        <dbReference type="Proteomes" id="UP001419268"/>
    </source>
</evidence>
<gene>
    <name evidence="2" type="ORF">Scep_000023</name>
</gene>
<dbReference type="PANTHER" id="PTHR34190:SF10">
    <property type="entry name" value="TERNARY COMPLEX FACTOR MIP1 LEUCINE-ZIPPER DOMAIN-CONTAINING PROTEIN"/>
    <property type="match status" value="1"/>
</dbReference>
<evidence type="ECO:0000313" key="2">
    <source>
        <dbReference type="EMBL" id="KAK9164832.1"/>
    </source>
</evidence>